<dbReference type="PANTHER" id="PTHR46972">
    <property type="entry name" value="MONOOXYGENASE ASQM-RELATED"/>
    <property type="match status" value="1"/>
</dbReference>
<keyword evidence="2 5" id="KW-0274">FAD</keyword>
<keyword evidence="3 5" id="KW-0560">Oxidoreductase</keyword>
<keyword evidence="5" id="KW-0963">Cytoplasm</keyword>
<reference evidence="8" key="1">
    <citation type="submission" date="2022-01" db="EMBL/GenBank/DDBJ databases">
        <title>Genome sequencing of Zunongwangia sp. M21534 genome.</title>
        <authorList>
            <person name="Chen Y."/>
            <person name="Dong C."/>
            <person name="Shao Z."/>
        </authorList>
    </citation>
    <scope>NUCLEOTIDE SEQUENCE</scope>
    <source>
        <strain evidence="8">MCCC M21534</strain>
    </source>
</reference>
<dbReference type="GO" id="GO:0071949">
    <property type="term" value="F:FAD binding"/>
    <property type="evidence" value="ECO:0007669"/>
    <property type="project" value="InterPro"/>
</dbReference>
<feature type="binding site" evidence="5">
    <location>
        <position position="297"/>
    </location>
    <ligand>
        <name>FAD</name>
        <dbReference type="ChEBI" id="CHEBI:57692"/>
    </ligand>
</feature>
<dbReference type="GO" id="GO:0004497">
    <property type="term" value="F:monooxygenase activity"/>
    <property type="evidence" value="ECO:0007669"/>
    <property type="project" value="UniProtKB-UniRule"/>
</dbReference>
<dbReference type="GO" id="GO:0046677">
    <property type="term" value="P:response to antibiotic"/>
    <property type="evidence" value="ECO:0007669"/>
    <property type="project" value="InterPro"/>
</dbReference>
<evidence type="ECO:0000256" key="2">
    <source>
        <dbReference type="ARBA" id="ARBA00022827"/>
    </source>
</evidence>
<keyword evidence="5" id="KW-0547">Nucleotide-binding</keyword>
<dbReference type="InterPro" id="IPR036188">
    <property type="entry name" value="FAD/NAD-bd_sf"/>
</dbReference>
<dbReference type="Gene3D" id="3.50.50.60">
    <property type="entry name" value="FAD/NAD(P)-binding domain"/>
    <property type="match status" value="1"/>
</dbReference>
<feature type="domain" description="FAD-binding" evidence="7">
    <location>
        <begin position="7"/>
        <end position="325"/>
    </location>
</feature>
<feature type="binding site" evidence="5">
    <location>
        <position position="43"/>
    </location>
    <ligand>
        <name>NADPH</name>
        <dbReference type="ChEBI" id="CHEBI:57783"/>
    </ligand>
</feature>
<protein>
    <recommendedName>
        <fullName evidence="5">Flavin-dependent monooxygenase</fullName>
    </recommendedName>
    <alternativeName>
        <fullName evidence="5">TetX monooxygenase</fullName>
        <shortName evidence="5">TetX</shortName>
        <ecNumber evidence="5">1.14.13.-</ecNumber>
    </alternativeName>
</protein>
<feature type="binding site" evidence="5">
    <location>
        <position position="106"/>
    </location>
    <ligand>
        <name>FAD</name>
        <dbReference type="ChEBI" id="CHEBI:57692"/>
    </ligand>
</feature>
<dbReference type="InterPro" id="IPR043683">
    <property type="entry name" value="TetX_monooxygenase"/>
</dbReference>
<comment type="function">
    <text evidence="5">An FAD-requiring monooxygenase active on some tetracycline antibiotic derivatives, which leads to their inactivation. Hydroxylates carbon 11a of tetracycline and some analogs.</text>
</comment>
<keyword evidence="4 5" id="KW-0503">Monooxygenase</keyword>
<dbReference type="Pfam" id="PF01494">
    <property type="entry name" value="FAD_binding_3"/>
    <property type="match status" value="1"/>
</dbReference>
<dbReference type="Proteomes" id="UP001139521">
    <property type="component" value="Unassembled WGS sequence"/>
</dbReference>
<keyword evidence="1 5" id="KW-0285">Flavoprotein</keyword>
<comment type="cofactor">
    <cofactor evidence="5">
        <name>FAD</name>
        <dbReference type="ChEBI" id="CHEBI:57692"/>
    </cofactor>
</comment>
<comment type="subcellular location">
    <subcellularLocation>
        <location evidence="5">Cytoplasm</location>
    </subcellularLocation>
</comment>
<dbReference type="PRINTS" id="PR00420">
    <property type="entry name" value="RNGMNOXGNASE"/>
</dbReference>
<accession>A0A9X2CLW1</accession>
<dbReference type="SUPFAM" id="SSF51905">
    <property type="entry name" value="FAD/NAD(P)-binding domain"/>
    <property type="match status" value="1"/>
</dbReference>
<dbReference type="GO" id="GO:0005737">
    <property type="term" value="C:cytoplasm"/>
    <property type="evidence" value="ECO:0007669"/>
    <property type="project" value="UniProtKB-SubCell"/>
</dbReference>
<evidence type="ECO:0000256" key="5">
    <source>
        <dbReference type="HAMAP-Rule" id="MF_00845"/>
    </source>
</evidence>
<dbReference type="EMBL" id="JAKHSK010000041">
    <property type="protein sequence ID" value="MCL6220471.1"/>
    <property type="molecule type" value="Genomic_DNA"/>
</dbReference>
<comment type="domain">
    <text evidence="5">Consists of an N-terminal FAD-binding domain with a Rossman fold and a C-terminal substrate-binding domain.</text>
</comment>
<feature type="region of interest" description="Disordered" evidence="6">
    <location>
        <begin position="350"/>
        <end position="375"/>
    </location>
</feature>
<keyword evidence="9" id="KW-1185">Reference proteome</keyword>
<evidence type="ECO:0000256" key="3">
    <source>
        <dbReference type="ARBA" id="ARBA00023002"/>
    </source>
</evidence>
<dbReference type="EC" id="1.14.13.-" evidence="5"/>
<feature type="binding site" evidence="5">
    <location>
        <position position="50"/>
    </location>
    <ligand>
        <name>FAD</name>
        <dbReference type="ChEBI" id="CHEBI:57692"/>
    </ligand>
</feature>
<dbReference type="AlphaFoldDB" id="A0A9X2CLW1"/>
<comment type="similarity">
    <text evidence="5">Belongs to the aromatic-ring hydroxylase family. TetX subfamily.</text>
</comment>
<dbReference type="RefSeq" id="WP_249603169.1">
    <property type="nucleotide sequence ID" value="NZ_JAKHSK010000041.1"/>
</dbReference>
<evidence type="ECO:0000259" key="7">
    <source>
        <dbReference type="Pfam" id="PF01494"/>
    </source>
</evidence>
<comment type="caution">
    <text evidence="8">The sequence shown here is derived from an EMBL/GenBank/DDBJ whole genome shotgun (WGS) entry which is preliminary data.</text>
</comment>
<comment type="catalytic activity">
    <reaction evidence="5">
        <text>a tetracycline + NADPH + O2 + H(+) = an 11a-hydroxytetracycline + NADP(+) + H2O</text>
        <dbReference type="Rhea" id="RHEA:61444"/>
        <dbReference type="ChEBI" id="CHEBI:15377"/>
        <dbReference type="ChEBI" id="CHEBI:15378"/>
        <dbReference type="ChEBI" id="CHEBI:15379"/>
        <dbReference type="ChEBI" id="CHEBI:57783"/>
        <dbReference type="ChEBI" id="CHEBI:58349"/>
        <dbReference type="ChEBI" id="CHEBI:144644"/>
        <dbReference type="ChEBI" id="CHEBI:144645"/>
    </reaction>
</comment>
<keyword evidence="5" id="KW-0521">NADP</keyword>
<organism evidence="8 9">
    <name type="scientific">Zunongwangia pacifica</name>
    <dbReference type="NCBI Taxonomy" id="2911062"/>
    <lineage>
        <taxon>Bacteria</taxon>
        <taxon>Pseudomonadati</taxon>
        <taxon>Bacteroidota</taxon>
        <taxon>Flavobacteriia</taxon>
        <taxon>Flavobacteriales</taxon>
        <taxon>Flavobacteriaceae</taxon>
        <taxon>Zunongwangia</taxon>
    </lineage>
</organism>
<evidence type="ECO:0000313" key="8">
    <source>
        <dbReference type="EMBL" id="MCL6220471.1"/>
    </source>
</evidence>
<gene>
    <name evidence="8" type="ORF">L1967_19445</name>
</gene>
<evidence type="ECO:0000313" key="9">
    <source>
        <dbReference type="Proteomes" id="UP001139521"/>
    </source>
</evidence>
<proteinExistence type="inferred from homology"/>
<dbReference type="InterPro" id="IPR002938">
    <property type="entry name" value="FAD-bd"/>
</dbReference>
<dbReference type="PANTHER" id="PTHR46972:SF1">
    <property type="entry name" value="FAD DEPENDENT OXIDOREDUCTASE DOMAIN-CONTAINING PROTEIN"/>
    <property type="match status" value="1"/>
</dbReference>
<evidence type="ECO:0000256" key="4">
    <source>
        <dbReference type="ARBA" id="ARBA00023033"/>
    </source>
</evidence>
<sequence>MLLKNKKVAVIGGGPVGLTFARLLQQANVNVKVYERDKDALARIKGGTLDIHSDYGQIALEKAGLLTEFYKHSRPTGERLANINAEILRDEFPDKEHLYDRPEIDRNDLRKMLLENLKPDTVIWNSKLVSLEEQDEKFLLHFENGKTESANLVIGANGGMSHLRKLVTDSIPQYTGTIIIQGEVLNPDETCPNFKKLCGEGNFAVIGEQKFFFSQNKSKGALNYYVSFRKPETWIKENGLDFYNNQEICSFLNNLLTNWNAIYKELFAATDEFTLLPMRKLPLENWRPHTNITLIGDAAHVMPPFSGIGVNIGLLDALYLAENLTNGQFSDIPTAISNYEEKMMVYATQAQQETAESEEGIHSSKDFSEILKNKR</sequence>
<feature type="compositionally biased region" description="Basic and acidic residues" evidence="6">
    <location>
        <begin position="359"/>
        <end position="375"/>
    </location>
</feature>
<evidence type="ECO:0000256" key="1">
    <source>
        <dbReference type="ARBA" id="ARBA00022630"/>
    </source>
</evidence>
<name>A0A9X2CLW1_9FLAO</name>
<comment type="subunit">
    <text evidence="5">Monomer.</text>
</comment>
<evidence type="ECO:0000256" key="6">
    <source>
        <dbReference type="SAM" id="MobiDB-lite"/>
    </source>
</evidence>
<dbReference type="HAMAP" id="MF_00845">
    <property type="entry name" value="TetX_monooxygenase"/>
    <property type="match status" value="1"/>
</dbReference>